<dbReference type="SUPFAM" id="SSF110921">
    <property type="entry name" value="2-isopropylmalate synthase LeuA, allosteric (dimerisation) domain"/>
    <property type="match status" value="1"/>
</dbReference>
<keyword evidence="13" id="KW-0012">Acyltransferase</keyword>
<keyword evidence="7 10" id="KW-0808">Transferase</keyword>
<protein>
    <recommendedName>
        <fullName evidence="4 10">2-isopropylmalate synthase</fullName>
        <ecNumber evidence="4 10">2.3.3.13</ecNumber>
    </recommendedName>
    <alternativeName>
        <fullName evidence="10">Alpha-IPM synthase</fullName>
    </alternativeName>
    <alternativeName>
        <fullName evidence="10">Alpha-isopropylmalate synthase</fullName>
    </alternativeName>
</protein>
<dbReference type="Proteomes" id="UP000001036">
    <property type="component" value="Chromosome"/>
</dbReference>
<dbReference type="KEGG" id="cja:CJA_0024"/>
<dbReference type="InterPro" id="IPR054692">
    <property type="entry name" value="LeuA-like_post-cat"/>
</dbReference>
<dbReference type="InterPro" id="IPR039371">
    <property type="entry name" value="LeuA_N_DRE-TIM"/>
</dbReference>
<keyword evidence="14" id="KW-1185">Reference proteome</keyword>
<reference evidence="13 14" key="1">
    <citation type="journal article" date="2008" name="J. Bacteriol.">
        <title>Insights into plant cell wall degradation from the genome sequence of the soil bacterium Cellvibrio japonicus.</title>
        <authorList>
            <person name="Deboy R.T."/>
            <person name="Mongodin E.F."/>
            <person name="Fouts D.E."/>
            <person name="Tailford L.E."/>
            <person name="Khouri H."/>
            <person name="Emerson J.B."/>
            <person name="Mohamoud Y."/>
            <person name="Watkins K."/>
            <person name="Henrissat B."/>
            <person name="Gilbert H.J."/>
            <person name="Nelson K.E."/>
        </authorList>
    </citation>
    <scope>NUCLEOTIDE SEQUENCE [LARGE SCALE GENOMIC DNA]</scope>
    <source>
        <strain evidence="13 14">Ueda107</strain>
    </source>
</reference>
<feature type="domain" description="Pyruvate carboxyltransferase" evidence="12">
    <location>
        <begin position="149"/>
        <end position="423"/>
    </location>
</feature>
<dbReference type="GO" id="GO:0003852">
    <property type="term" value="F:2-isopropylmalate synthase activity"/>
    <property type="evidence" value="ECO:0007669"/>
    <property type="project" value="UniProtKB-UniRule"/>
</dbReference>
<feature type="binding site" evidence="10">
    <location>
        <position position="364"/>
    </location>
    <ligand>
        <name>Mg(2+)</name>
        <dbReference type="ChEBI" id="CHEBI:18420"/>
    </ligand>
</feature>
<accession>B3PEP5</accession>
<dbReference type="InterPro" id="IPR013785">
    <property type="entry name" value="Aldolase_TIM"/>
</dbReference>
<dbReference type="InterPro" id="IPR000891">
    <property type="entry name" value="PYR_CT"/>
</dbReference>
<dbReference type="InterPro" id="IPR036230">
    <property type="entry name" value="LeuA_allosteric_dom_sf"/>
</dbReference>
<evidence type="ECO:0000256" key="11">
    <source>
        <dbReference type="SAM" id="MobiDB-lite"/>
    </source>
</evidence>
<comment type="catalytic activity">
    <reaction evidence="1 10">
        <text>3-methyl-2-oxobutanoate + acetyl-CoA + H2O = (2S)-2-isopropylmalate + CoA + H(+)</text>
        <dbReference type="Rhea" id="RHEA:21524"/>
        <dbReference type="ChEBI" id="CHEBI:1178"/>
        <dbReference type="ChEBI" id="CHEBI:11851"/>
        <dbReference type="ChEBI" id="CHEBI:15377"/>
        <dbReference type="ChEBI" id="CHEBI:15378"/>
        <dbReference type="ChEBI" id="CHEBI:57287"/>
        <dbReference type="ChEBI" id="CHEBI:57288"/>
        <dbReference type="EC" id="2.3.3.13"/>
    </reaction>
</comment>
<name>B3PEP5_CELJU</name>
<dbReference type="GO" id="GO:0003985">
    <property type="term" value="F:acetyl-CoA C-acetyltransferase activity"/>
    <property type="evidence" value="ECO:0007669"/>
    <property type="project" value="UniProtKB-UniRule"/>
</dbReference>
<comment type="subunit">
    <text evidence="10">Homodimer.</text>
</comment>
<dbReference type="PROSITE" id="PS00816">
    <property type="entry name" value="AIPM_HOMOCIT_SYNTH_2"/>
    <property type="match status" value="1"/>
</dbReference>
<dbReference type="InterPro" id="IPR013709">
    <property type="entry name" value="2-isopropylmalate_synth_dimer"/>
</dbReference>
<comment type="subcellular location">
    <subcellularLocation>
        <location evidence="10">Cytoplasm</location>
    </subcellularLocation>
</comment>
<keyword evidence="9 10" id="KW-0100">Branched-chain amino acid biosynthesis</keyword>
<feature type="region of interest" description="Regulatory domain" evidence="10">
    <location>
        <begin position="555"/>
        <end position="673"/>
    </location>
</feature>
<comment type="pathway">
    <text evidence="2 10">Amino-acid biosynthesis; L-leucine biosynthesis; L-leucine from 3-methyl-2-oxobutanoate: step 1/4.</text>
</comment>
<dbReference type="PANTHER" id="PTHR46911">
    <property type="match status" value="1"/>
</dbReference>
<feature type="binding site" evidence="10">
    <location>
        <position position="398"/>
    </location>
    <ligand>
        <name>Mg(2+)</name>
        <dbReference type="ChEBI" id="CHEBI:18420"/>
    </ligand>
</feature>
<keyword evidence="5 10" id="KW-0432">Leucine biosynthesis</keyword>
<comment type="function">
    <text evidence="10">Catalyzes the condensation of the acetyl group of acetyl-CoA with 3-methyl-2-oxobutanoate (2-ketoisovalerate) to form 3-carboxy-3-hydroxy-4-methylpentanoate (2-isopropylmalate).</text>
</comment>
<dbReference type="CDD" id="cd07942">
    <property type="entry name" value="DRE_TIM_LeuA"/>
    <property type="match status" value="1"/>
</dbReference>
<dbReference type="HOGENOM" id="CLU_004588_3_0_6"/>
<evidence type="ECO:0000259" key="12">
    <source>
        <dbReference type="PROSITE" id="PS50991"/>
    </source>
</evidence>
<dbReference type="Gene3D" id="3.20.20.70">
    <property type="entry name" value="Aldolase class I"/>
    <property type="match status" value="1"/>
</dbReference>
<dbReference type="PROSITE" id="PS00815">
    <property type="entry name" value="AIPM_HOMOCIT_SYNTH_1"/>
    <property type="match status" value="1"/>
</dbReference>
<feature type="region of interest" description="Disordered" evidence="11">
    <location>
        <begin position="58"/>
        <end position="83"/>
    </location>
</feature>
<dbReference type="NCBIfam" id="TIGR00970">
    <property type="entry name" value="leuA_yeast"/>
    <property type="match status" value="1"/>
</dbReference>
<evidence type="ECO:0000256" key="2">
    <source>
        <dbReference type="ARBA" id="ARBA00004689"/>
    </source>
</evidence>
<dbReference type="STRING" id="498211.CJA_0024"/>
<keyword evidence="6 10" id="KW-0028">Amino-acid biosynthesis</keyword>
<comment type="similarity">
    <text evidence="3 10">Belongs to the alpha-IPM synthase/homocitrate synthase family. LeuA type 2 subfamily.</text>
</comment>
<feature type="binding site" evidence="10">
    <location>
        <position position="362"/>
    </location>
    <ligand>
        <name>Mg(2+)</name>
        <dbReference type="ChEBI" id="CHEBI:18420"/>
    </ligand>
</feature>
<evidence type="ECO:0000256" key="1">
    <source>
        <dbReference type="ARBA" id="ARBA00000064"/>
    </source>
</evidence>
<evidence type="ECO:0000313" key="14">
    <source>
        <dbReference type="Proteomes" id="UP000001036"/>
    </source>
</evidence>
<dbReference type="UniPathway" id="UPA00048">
    <property type="reaction ID" value="UER00070"/>
</dbReference>
<dbReference type="Pfam" id="PF22615">
    <property type="entry name" value="IPMS_D2"/>
    <property type="match status" value="1"/>
</dbReference>
<dbReference type="eggNOG" id="COG0119">
    <property type="taxonomic scope" value="Bacteria"/>
</dbReference>
<evidence type="ECO:0000256" key="3">
    <source>
        <dbReference type="ARBA" id="ARBA00009767"/>
    </source>
</evidence>
<dbReference type="Pfam" id="PF08502">
    <property type="entry name" value="LeuA_dimer"/>
    <property type="match status" value="1"/>
</dbReference>
<evidence type="ECO:0000256" key="8">
    <source>
        <dbReference type="ARBA" id="ARBA00022723"/>
    </source>
</evidence>
<dbReference type="GO" id="GO:0000287">
    <property type="term" value="F:magnesium ion binding"/>
    <property type="evidence" value="ECO:0007669"/>
    <property type="project" value="UniProtKB-UniRule"/>
</dbReference>
<sequence>MKTILAIICHRHSPILTNMLIKAPALPARVFGVSAGVTAPLEILASYPEASVQTSRISQNRKTHYSSTQELHSSGPLECLPGRRFQRTPNNRTYILERRSKPRCQNSNLSQAKTSESIMLANPSTKYQRFVGVSLPDRQWPNHHIEKPPIWMSTDLRDGNQALIDPMSVQTKLRMFKELVAIGFKEIEIGFPSASEIDYNFTRMLIEENLIPDDVTIEVLVQARYDLIEKTVQSLRGARRAILHMYNPLAPAFRKIVYNTDKEGVKKIALQGTQWCKELTAQAPEVDWTFQYSPEVFSSTEIEFVKEVCDAVVEIWNPSPQKKIILNLPATVEMNTPNTYADQIEWIHRNIHRRDSIVISVHPHNDRGTAVAAAELAVMAGADRVEGCLFGNGERTGNVDLVTLALNLYSQGVHPGLDFSDIDKVRKLHEECTQLPVHPRHPYAGELVFTAFSGSHQDAIKKGFAVQKKDTLWEVPYLPIDPADLNRSYDAVVRVNAQSGKGGVSFLLQQEAGLQLPRRLQIEFSSVVQKVSDSTGKEVKASDIARIFNEEYFAVNSPITYQSSKFTEQDDTHQVDIVIHAQHQNKTVEISGSGNGPIDAAAHAISQFIDTEVNVIDYHEHSVGEGSDVVAVTYVEIKVKNGKPVYGVGQDRNIITSAVKALINGVNRSGAVS</sequence>
<dbReference type="EMBL" id="CP000934">
    <property type="protein sequence ID" value="ACE85163.1"/>
    <property type="molecule type" value="Genomic_DNA"/>
</dbReference>
<dbReference type="PROSITE" id="PS50991">
    <property type="entry name" value="PYR_CT"/>
    <property type="match status" value="1"/>
</dbReference>
<keyword evidence="10" id="KW-0963">Cytoplasm</keyword>
<dbReference type="PANTHER" id="PTHR46911:SF1">
    <property type="entry name" value="2-ISOPROPYLMALATE SYNTHASE"/>
    <property type="match status" value="1"/>
</dbReference>
<dbReference type="GO" id="GO:0005737">
    <property type="term" value="C:cytoplasm"/>
    <property type="evidence" value="ECO:0007669"/>
    <property type="project" value="UniProtKB-SubCell"/>
</dbReference>
<dbReference type="SUPFAM" id="SSF51569">
    <property type="entry name" value="Aldolase"/>
    <property type="match status" value="1"/>
</dbReference>
<dbReference type="SUPFAM" id="SSF89000">
    <property type="entry name" value="post-HMGL domain-like"/>
    <property type="match status" value="1"/>
</dbReference>
<dbReference type="InterPro" id="IPR005668">
    <property type="entry name" value="IPM_Synthase"/>
</dbReference>
<comment type="cofactor">
    <cofactor evidence="10">
        <name>Mg(2+)</name>
        <dbReference type="ChEBI" id="CHEBI:18420"/>
    </cofactor>
</comment>
<evidence type="ECO:0000256" key="7">
    <source>
        <dbReference type="ARBA" id="ARBA00022679"/>
    </source>
</evidence>
<evidence type="ECO:0000256" key="6">
    <source>
        <dbReference type="ARBA" id="ARBA00022605"/>
    </source>
</evidence>
<evidence type="ECO:0000256" key="5">
    <source>
        <dbReference type="ARBA" id="ARBA00022430"/>
    </source>
</evidence>
<dbReference type="Gene3D" id="3.30.160.270">
    <property type="match status" value="1"/>
</dbReference>
<dbReference type="HAMAP" id="MF_00572">
    <property type="entry name" value="LeuA_type2"/>
    <property type="match status" value="1"/>
</dbReference>
<evidence type="ECO:0000256" key="4">
    <source>
        <dbReference type="ARBA" id="ARBA00012973"/>
    </source>
</evidence>
<evidence type="ECO:0000256" key="9">
    <source>
        <dbReference type="ARBA" id="ARBA00023304"/>
    </source>
</evidence>
<keyword evidence="8 10" id="KW-0479">Metal-binding</keyword>
<evidence type="ECO:0000256" key="10">
    <source>
        <dbReference type="HAMAP-Rule" id="MF_00572"/>
    </source>
</evidence>
<organism evidence="13 14">
    <name type="scientific">Cellvibrio japonicus (strain Ueda107)</name>
    <name type="common">Pseudomonas fluorescens subsp. cellulosa</name>
    <dbReference type="NCBI Taxonomy" id="498211"/>
    <lineage>
        <taxon>Bacteria</taxon>
        <taxon>Pseudomonadati</taxon>
        <taxon>Pseudomonadota</taxon>
        <taxon>Gammaproteobacteria</taxon>
        <taxon>Cellvibrionales</taxon>
        <taxon>Cellvibrionaceae</taxon>
        <taxon>Cellvibrio</taxon>
    </lineage>
</organism>
<dbReference type="EC" id="2.3.3.13" evidence="4 10"/>
<feature type="binding site" evidence="10">
    <location>
        <position position="158"/>
    </location>
    <ligand>
        <name>Mg(2+)</name>
        <dbReference type="ChEBI" id="CHEBI:18420"/>
    </ligand>
</feature>
<dbReference type="AlphaFoldDB" id="B3PEP5"/>
<dbReference type="NCBIfam" id="NF002991">
    <property type="entry name" value="PRK03739.1"/>
    <property type="match status" value="1"/>
</dbReference>
<keyword evidence="10" id="KW-0460">Magnesium</keyword>
<dbReference type="GO" id="GO:0009098">
    <property type="term" value="P:L-leucine biosynthetic process"/>
    <property type="evidence" value="ECO:0007669"/>
    <property type="project" value="UniProtKB-UniRule"/>
</dbReference>
<dbReference type="SMART" id="SM00917">
    <property type="entry name" value="LeuA_dimer"/>
    <property type="match status" value="1"/>
</dbReference>
<evidence type="ECO:0000313" key="13">
    <source>
        <dbReference type="EMBL" id="ACE85163.1"/>
    </source>
</evidence>
<proteinExistence type="inferred from homology"/>
<gene>
    <name evidence="10 13" type="primary">leuA</name>
    <name evidence="13" type="ordered locus">CJA_0024</name>
</gene>
<dbReference type="InterPro" id="IPR002034">
    <property type="entry name" value="AIPM/Hcit_synth_CS"/>
</dbReference>
<dbReference type="Pfam" id="PF00682">
    <property type="entry name" value="HMGL-like"/>
    <property type="match status" value="1"/>
</dbReference>